<sequence length="368" mass="39482">MPQLEKAYYIIDSVRTYKNFAEDSSDDDFIGEQFFRRLRGEPDLPKTVPAIRQPPSAAITKDGFKIPSITAIAAPKKVLSAQNEGPVLKPAKRLSQQLSALSISGVTKSEGGKKIELPSRRSVQIGSAPMPQQPSTTTLAAPPKMHTRQHRSMIVGSSASSIGKTAAPAGGLFGMMAGQPKPVMPAEEVTRGRRTSARLAAPPVLSSATLSRSLRSNSVARTPVPVAIPTVLPPPKLPSFGGRQGARARSEPPKPDRSSKTSYNLRETIKKPDFFVVPVPVSRTSSVRRSVSRETPRLPAKRSNSVAPPASTTTPMRPRIGAAPLATAARITAPPSNLRPIGHVTKEKIDLMVARLSQPKRRQSTQIS</sequence>
<evidence type="ECO:0000313" key="1">
    <source>
        <dbReference type="Proteomes" id="UP000095286"/>
    </source>
</evidence>
<protein>
    <submittedName>
        <fullName evidence="2">WH2 domain-containing protein</fullName>
    </submittedName>
</protein>
<accession>A0AC35UEI7</accession>
<organism evidence="1 2">
    <name type="scientific">Rhabditophanes sp. KR3021</name>
    <dbReference type="NCBI Taxonomy" id="114890"/>
    <lineage>
        <taxon>Eukaryota</taxon>
        <taxon>Metazoa</taxon>
        <taxon>Ecdysozoa</taxon>
        <taxon>Nematoda</taxon>
        <taxon>Chromadorea</taxon>
        <taxon>Rhabditida</taxon>
        <taxon>Tylenchina</taxon>
        <taxon>Panagrolaimomorpha</taxon>
        <taxon>Strongyloidoidea</taxon>
        <taxon>Alloionematidae</taxon>
        <taxon>Rhabditophanes</taxon>
    </lineage>
</organism>
<name>A0AC35UEI7_9BILA</name>
<proteinExistence type="predicted"/>
<reference evidence="2" key="1">
    <citation type="submission" date="2016-11" db="UniProtKB">
        <authorList>
            <consortium name="WormBaseParasite"/>
        </authorList>
    </citation>
    <scope>IDENTIFICATION</scope>
    <source>
        <strain evidence="2">KR3021</strain>
    </source>
</reference>
<dbReference type="Proteomes" id="UP000095286">
    <property type="component" value="Unplaced"/>
</dbReference>
<dbReference type="WBParaSite" id="RSKR_0001065800.1">
    <property type="protein sequence ID" value="RSKR_0001065800.1"/>
    <property type="gene ID" value="RSKR_0001065800"/>
</dbReference>
<evidence type="ECO:0000313" key="2">
    <source>
        <dbReference type="WBParaSite" id="RSKR_0001065800.1"/>
    </source>
</evidence>